<dbReference type="Proteomes" id="UP000721236">
    <property type="component" value="Unassembled WGS sequence"/>
</dbReference>
<accession>A0ABM8XUL9</accession>
<reference evidence="2 3" key="1">
    <citation type="submission" date="2021-08" db="EMBL/GenBank/DDBJ databases">
        <authorList>
            <person name="Peeters C."/>
        </authorList>
    </citation>
    <scope>NUCLEOTIDE SEQUENCE [LARGE SCALE GENOMIC DNA]</scope>
    <source>
        <strain evidence="2 3">LMG 21510</strain>
    </source>
</reference>
<organism evidence="2 3">
    <name type="scientific">Cupriavidus respiraculi</name>
    <dbReference type="NCBI Taxonomy" id="195930"/>
    <lineage>
        <taxon>Bacteria</taxon>
        <taxon>Pseudomonadati</taxon>
        <taxon>Pseudomonadota</taxon>
        <taxon>Betaproteobacteria</taxon>
        <taxon>Burkholderiales</taxon>
        <taxon>Burkholderiaceae</taxon>
        <taxon>Cupriavidus</taxon>
    </lineage>
</organism>
<gene>
    <name evidence="2" type="ORF">LMG21510_05016</name>
</gene>
<evidence type="ECO:0000256" key="1">
    <source>
        <dbReference type="SAM" id="SignalP"/>
    </source>
</evidence>
<keyword evidence="3" id="KW-1185">Reference proteome</keyword>
<evidence type="ECO:0008006" key="4">
    <source>
        <dbReference type="Google" id="ProtNLM"/>
    </source>
</evidence>
<protein>
    <recommendedName>
        <fullName evidence="4">Lipoprotein</fullName>
    </recommendedName>
</protein>
<evidence type="ECO:0000313" key="2">
    <source>
        <dbReference type="EMBL" id="CAG9184073.1"/>
    </source>
</evidence>
<feature type="chain" id="PRO_5047473413" description="Lipoprotein" evidence="1">
    <location>
        <begin position="24"/>
        <end position="188"/>
    </location>
</feature>
<name>A0ABM8XUL9_9BURK</name>
<dbReference type="EMBL" id="CAJZAH010000010">
    <property type="protein sequence ID" value="CAG9184073.1"/>
    <property type="molecule type" value="Genomic_DNA"/>
</dbReference>
<sequence>MKRRVFPPMRIGAALLMSGVLLAGCAEMIGTVDPGQSGARVRFRLAEPGDVIVSEATPAPCFYTTDATVGRVVQVSYNTRAIQWIVESRLSRLGMPGGDQYPSISYAEARVRAGVPIALRFMLMEGQGTMSAFPRYAQWNMTLAPGEDYEILVGNGLGSIAVSRIVNGEYGHRLVPDGDAMRTPYCPS</sequence>
<dbReference type="PROSITE" id="PS51257">
    <property type="entry name" value="PROKAR_LIPOPROTEIN"/>
    <property type="match status" value="1"/>
</dbReference>
<feature type="signal peptide" evidence="1">
    <location>
        <begin position="1"/>
        <end position="23"/>
    </location>
</feature>
<dbReference type="RefSeq" id="WP_222208852.1">
    <property type="nucleotide sequence ID" value="NZ_CAJZAH010000010.1"/>
</dbReference>
<evidence type="ECO:0000313" key="3">
    <source>
        <dbReference type="Proteomes" id="UP000721236"/>
    </source>
</evidence>
<comment type="caution">
    <text evidence="2">The sequence shown here is derived from an EMBL/GenBank/DDBJ whole genome shotgun (WGS) entry which is preliminary data.</text>
</comment>
<proteinExistence type="predicted"/>
<keyword evidence="1" id="KW-0732">Signal</keyword>